<dbReference type="EMBL" id="JACSIT010000091">
    <property type="protein sequence ID" value="MBC6994186.1"/>
    <property type="molecule type" value="Genomic_DNA"/>
</dbReference>
<keyword evidence="2" id="KW-1185">Reference proteome</keyword>
<name>A0A923PM30_9BACT</name>
<reference evidence="1" key="1">
    <citation type="submission" date="2020-08" db="EMBL/GenBank/DDBJ databases">
        <title>Lewinella bacteria from marine environments.</title>
        <authorList>
            <person name="Zhong Y."/>
        </authorList>
    </citation>
    <scope>NUCLEOTIDE SEQUENCE</scope>
    <source>
        <strain evidence="1">KCTC 42187</strain>
    </source>
</reference>
<dbReference type="AlphaFoldDB" id="A0A923PM30"/>
<dbReference type="Proteomes" id="UP000650081">
    <property type="component" value="Unassembled WGS sequence"/>
</dbReference>
<proteinExistence type="predicted"/>
<evidence type="ECO:0000313" key="2">
    <source>
        <dbReference type="Proteomes" id="UP000650081"/>
    </source>
</evidence>
<sequence>MPFPNPGQTIGRVPYTDREAFLYGLATHSMVGEALFWYAKIDYHQKPTYEKAQAIKKVFTDIIDINITETARKDFLFTLTIWDSFRQGKLSLRPSERRALADSALDPLINSLVNGQLYLEAEIPRICFIQVTLPWKSSSIKTSSSEGQTKKLAQSLPILKAADIVI</sequence>
<gene>
    <name evidence="1" type="ORF">H9S92_08435</name>
</gene>
<comment type="caution">
    <text evidence="1">The sequence shown here is derived from an EMBL/GenBank/DDBJ whole genome shotgun (WGS) entry which is preliminary data.</text>
</comment>
<protein>
    <submittedName>
        <fullName evidence="1">Uncharacterized protein</fullName>
    </submittedName>
</protein>
<dbReference type="RefSeq" id="WP_187466271.1">
    <property type="nucleotide sequence ID" value="NZ_JACSIT010000091.1"/>
</dbReference>
<organism evidence="1 2">
    <name type="scientific">Neolewinella lacunae</name>
    <dbReference type="NCBI Taxonomy" id="1517758"/>
    <lineage>
        <taxon>Bacteria</taxon>
        <taxon>Pseudomonadati</taxon>
        <taxon>Bacteroidota</taxon>
        <taxon>Saprospiria</taxon>
        <taxon>Saprospirales</taxon>
        <taxon>Lewinellaceae</taxon>
        <taxon>Neolewinella</taxon>
    </lineage>
</organism>
<evidence type="ECO:0000313" key="1">
    <source>
        <dbReference type="EMBL" id="MBC6994186.1"/>
    </source>
</evidence>
<accession>A0A923PM30</accession>